<feature type="signal peptide" evidence="1">
    <location>
        <begin position="1"/>
        <end position="36"/>
    </location>
</feature>
<reference evidence="3" key="1">
    <citation type="submission" date="2023-07" db="EMBL/GenBank/DDBJ databases">
        <title>Whole genome shotgun sequence of Streptomyces spororaveus NBRC 15456.</title>
        <authorList>
            <person name="Komaki H."/>
            <person name="Tamura T."/>
        </authorList>
    </citation>
    <scope>NUCLEOTIDE SEQUENCE [LARGE SCALE GENOMIC DNA]</scope>
    <source>
        <strain evidence="3">NBRC 15456</strain>
    </source>
</reference>
<keyword evidence="3" id="KW-1185">Reference proteome</keyword>
<name>A0ABQ3TLZ7_9ACTN</name>
<organism evidence="2 3">
    <name type="scientific">Streptomyces spororaveus</name>
    <dbReference type="NCBI Taxonomy" id="284039"/>
    <lineage>
        <taxon>Bacteria</taxon>
        <taxon>Bacillati</taxon>
        <taxon>Actinomycetota</taxon>
        <taxon>Actinomycetes</taxon>
        <taxon>Kitasatosporales</taxon>
        <taxon>Streptomycetaceae</taxon>
        <taxon>Streptomyces</taxon>
    </lineage>
</organism>
<evidence type="ECO:0000313" key="3">
    <source>
        <dbReference type="Proteomes" id="UP000608522"/>
    </source>
</evidence>
<evidence type="ECO:0000256" key="1">
    <source>
        <dbReference type="SAM" id="SignalP"/>
    </source>
</evidence>
<keyword evidence="1" id="KW-0732">Signal</keyword>
<gene>
    <name evidence="2" type="ORF">Sspor_69870</name>
</gene>
<proteinExistence type="predicted"/>
<dbReference type="RefSeq" id="WP_202202563.1">
    <property type="nucleotide sequence ID" value="NZ_BAAATO010000044.1"/>
</dbReference>
<protein>
    <submittedName>
        <fullName evidence="2">Uncharacterized protein</fullName>
    </submittedName>
</protein>
<dbReference type="EMBL" id="BNED01000005">
    <property type="protein sequence ID" value="GHI81426.1"/>
    <property type="molecule type" value="Genomic_DNA"/>
</dbReference>
<evidence type="ECO:0000313" key="2">
    <source>
        <dbReference type="EMBL" id="GHI81426.1"/>
    </source>
</evidence>
<accession>A0ABQ3TLZ7</accession>
<dbReference type="Proteomes" id="UP000608522">
    <property type="component" value="Unassembled WGS sequence"/>
</dbReference>
<sequence length="114" mass="12460">MNSLAARIAGSKVVKSVVIGALSAAAIGLTAPIASASYESTWQQGCRGYWYSTSGHGYCSSASNYPSYTYITQYDCNVELDTEHWDHLSQGYVGKFDTHECTFKINKTHVTYAV</sequence>
<comment type="caution">
    <text evidence="2">The sequence shown here is derived from an EMBL/GenBank/DDBJ whole genome shotgun (WGS) entry which is preliminary data.</text>
</comment>
<feature type="chain" id="PRO_5046418352" evidence="1">
    <location>
        <begin position="37"/>
        <end position="114"/>
    </location>
</feature>